<organism evidence="9 10">
    <name type="scientific">Podospora didyma</name>
    <dbReference type="NCBI Taxonomy" id="330526"/>
    <lineage>
        <taxon>Eukaryota</taxon>
        <taxon>Fungi</taxon>
        <taxon>Dikarya</taxon>
        <taxon>Ascomycota</taxon>
        <taxon>Pezizomycotina</taxon>
        <taxon>Sordariomycetes</taxon>
        <taxon>Sordariomycetidae</taxon>
        <taxon>Sordariales</taxon>
        <taxon>Podosporaceae</taxon>
        <taxon>Podospora</taxon>
    </lineage>
</organism>
<protein>
    <submittedName>
        <fullName evidence="9">Oligosaccharyltransferase subunit Ribophorin II-domain-containing protein</fullName>
    </submittedName>
</protein>
<dbReference type="PANTHER" id="PTHR12640:SF0">
    <property type="entry name" value="DOLICHYL-DIPHOSPHOOLIGOSACCHARIDE--PROTEIN GLYCOSYLTRANSFERASE SUBUNIT 2"/>
    <property type="match status" value="1"/>
</dbReference>
<accession>A0AAE0U836</accession>
<reference evidence="9" key="2">
    <citation type="submission" date="2023-06" db="EMBL/GenBank/DDBJ databases">
        <authorList>
            <consortium name="Lawrence Berkeley National Laboratory"/>
            <person name="Haridas S."/>
            <person name="Hensen N."/>
            <person name="Bonometti L."/>
            <person name="Westerberg I."/>
            <person name="Brannstrom I.O."/>
            <person name="Guillou S."/>
            <person name="Cros-Aarteil S."/>
            <person name="Calhoun S."/>
            <person name="Kuo A."/>
            <person name="Mondo S."/>
            <person name="Pangilinan J."/>
            <person name="Riley R."/>
            <person name="LaButti K."/>
            <person name="Andreopoulos B."/>
            <person name="Lipzen A."/>
            <person name="Chen C."/>
            <person name="Yanf M."/>
            <person name="Daum C."/>
            <person name="Ng V."/>
            <person name="Clum A."/>
            <person name="Steindorff A."/>
            <person name="Ohm R."/>
            <person name="Martin F."/>
            <person name="Silar P."/>
            <person name="Natvig D."/>
            <person name="Lalanne C."/>
            <person name="Gautier V."/>
            <person name="Ament-velasquez S.L."/>
            <person name="Kruys A."/>
            <person name="Hutchinson M.I."/>
            <person name="Powell A.J."/>
            <person name="Barry K."/>
            <person name="Miller A.N."/>
            <person name="Grigoriev I.V."/>
            <person name="Debuchy R."/>
            <person name="Gladieux P."/>
            <person name="Thoren M.H."/>
            <person name="Johannesson H."/>
        </authorList>
    </citation>
    <scope>NUCLEOTIDE SEQUENCE</scope>
    <source>
        <strain evidence="9">CBS 232.78</strain>
    </source>
</reference>
<reference evidence="9" key="1">
    <citation type="journal article" date="2023" name="Mol. Phylogenet. Evol.">
        <title>Genome-scale phylogeny and comparative genomics of the fungal order Sordariales.</title>
        <authorList>
            <person name="Hensen N."/>
            <person name="Bonometti L."/>
            <person name="Westerberg I."/>
            <person name="Brannstrom I.O."/>
            <person name="Guillou S."/>
            <person name="Cros-Aarteil S."/>
            <person name="Calhoun S."/>
            <person name="Haridas S."/>
            <person name="Kuo A."/>
            <person name="Mondo S."/>
            <person name="Pangilinan J."/>
            <person name="Riley R."/>
            <person name="LaButti K."/>
            <person name="Andreopoulos B."/>
            <person name="Lipzen A."/>
            <person name="Chen C."/>
            <person name="Yan M."/>
            <person name="Daum C."/>
            <person name="Ng V."/>
            <person name="Clum A."/>
            <person name="Steindorff A."/>
            <person name="Ohm R.A."/>
            <person name="Martin F."/>
            <person name="Silar P."/>
            <person name="Natvig D.O."/>
            <person name="Lalanne C."/>
            <person name="Gautier V."/>
            <person name="Ament-Velasquez S.L."/>
            <person name="Kruys A."/>
            <person name="Hutchinson M.I."/>
            <person name="Powell A.J."/>
            <person name="Barry K."/>
            <person name="Miller A.N."/>
            <person name="Grigoriev I.V."/>
            <person name="Debuchy R."/>
            <person name="Gladieux P."/>
            <person name="Hiltunen Thoren M."/>
            <person name="Johannesson H."/>
        </authorList>
    </citation>
    <scope>NUCLEOTIDE SEQUENCE</scope>
    <source>
        <strain evidence="9">CBS 232.78</strain>
    </source>
</reference>
<feature type="transmembrane region" description="Helical" evidence="7">
    <location>
        <begin position="300"/>
        <end position="319"/>
    </location>
</feature>
<comment type="caution">
    <text evidence="9">The sequence shown here is derived from an EMBL/GenBank/DDBJ whole genome shotgun (WGS) entry which is preliminary data.</text>
</comment>
<feature type="domain" description="Ribophorin II C-terminal" evidence="8">
    <location>
        <begin position="223"/>
        <end position="326"/>
    </location>
</feature>
<dbReference type="Pfam" id="PF25147">
    <property type="entry name" value="Ribophorin_II_C"/>
    <property type="match status" value="1"/>
</dbReference>
<evidence type="ECO:0000256" key="7">
    <source>
        <dbReference type="SAM" id="Phobius"/>
    </source>
</evidence>
<dbReference type="InterPro" id="IPR008814">
    <property type="entry name" value="Swp1"/>
</dbReference>
<keyword evidence="2 7" id="KW-0812">Transmembrane</keyword>
<dbReference type="Proteomes" id="UP001285441">
    <property type="component" value="Unassembled WGS sequence"/>
</dbReference>
<keyword evidence="10" id="KW-1185">Reference proteome</keyword>
<feature type="transmembrane region" description="Helical" evidence="7">
    <location>
        <begin position="277"/>
        <end position="294"/>
    </location>
</feature>
<dbReference type="AlphaFoldDB" id="A0AAE0U836"/>
<keyword evidence="6 7" id="KW-0472">Membrane</keyword>
<sequence>MSSGSWTSVHWSFQSLVWEGACFPAALQLRRATGNQRHKTSNAMRFSQSFASTALLFLAAGLAQAASFWGFDEGTVSVAAKKGSEGVKHKLSQRTPLSTPVALGTADSVKVVLTAKDNGKGKRPHQAFVVLKEQDSGLEAPFPLTVKESGKAVVQIAQKDLPVQFLLSEKPLKASVVIASFGSATGLNTPIFDIEVKTDPSAPLPAYEKPLRYGKQPEISHTFKSDPKNPPKVISLFFALAVLATVPALFIGWALLGANLNNLTKAVGAAPLSHPSFFGSIVAMEFVFFMYYTSWNLFQVLPVIGVVSVVTVLSGTRALGEVQSRRLAGEL</sequence>
<evidence type="ECO:0000256" key="6">
    <source>
        <dbReference type="ARBA" id="ARBA00023136"/>
    </source>
</evidence>
<evidence type="ECO:0000256" key="2">
    <source>
        <dbReference type="ARBA" id="ARBA00022692"/>
    </source>
</evidence>
<keyword evidence="3" id="KW-0732">Signal</keyword>
<name>A0AAE0U836_9PEZI</name>
<feature type="transmembrane region" description="Helical" evidence="7">
    <location>
        <begin position="233"/>
        <end position="256"/>
    </location>
</feature>
<gene>
    <name evidence="9" type="ORF">B0H63DRAFT_461079</name>
</gene>
<evidence type="ECO:0000256" key="5">
    <source>
        <dbReference type="ARBA" id="ARBA00022989"/>
    </source>
</evidence>
<evidence type="ECO:0000256" key="4">
    <source>
        <dbReference type="ARBA" id="ARBA00022824"/>
    </source>
</evidence>
<dbReference type="EMBL" id="JAULSW010000001">
    <property type="protein sequence ID" value="KAK3394493.1"/>
    <property type="molecule type" value="Genomic_DNA"/>
</dbReference>
<evidence type="ECO:0000313" key="10">
    <source>
        <dbReference type="Proteomes" id="UP001285441"/>
    </source>
</evidence>
<evidence type="ECO:0000259" key="8">
    <source>
        <dbReference type="Pfam" id="PF25147"/>
    </source>
</evidence>
<evidence type="ECO:0000313" key="9">
    <source>
        <dbReference type="EMBL" id="KAK3394493.1"/>
    </source>
</evidence>
<comment type="subcellular location">
    <subcellularLocation>
        <location evidence="1">Endoplasmic reticulum membrane</location>
        <topology evidence="1">Multi-pass membrane protein</topology>
    </subcellularLocation>
</comment>
<dbReference type="PANTHER" id="PTHR12640">
    <property type="entry name" value="RIBOPHORIN II"/>
    <property type="match status" value="1"/>
</dbReference>
<feature type="transmembrane region" description="Helical" evidence="7">
    <location>
        <begin position="50"/>
        <end position="71"/>
    </location>
</feature>
<evidence type="ECO:0000256" key="1">
    <source>
        <dbReference type="ARBA" id="ARBA00004477"/>
    </source>
</evidence>
<dbReference type="GO" id="GO:0008250">
    <property type="term" value="C:oligosaccharyltransferase complex"/>
    <property type="evidence" value="ECO:0007669"/>
    <property type="project" value="InterPro"/>
</dbReference>
<keyword evidence="4" id="KW-0256">Endoplasmic reticulum</keyword>
<dbReference type="InterPro" id="IPR056790">
    <property type="entry name" value="Ribophorin_II_C"/>
</dbReference>
<dbReference type="GO" id="GO:0006487">
    <property type="term" value="P:protein N-linked glycosylation"/>
    <property type="evidence" value="ECO:0007669"/>
    <property type="project" value="TreeGrafter"/>
</dbReference>
<keyword evidence="5 7" id="KW-1133">Transmembrane helix</keyword>
<evidence type="ECO:0000256" key="3">
    <source>
        <dbReference type="ARBA" id="ARBA00022729"/>
    </source>
</evidence>
<proteinExistence type="predicted"/>